<dbReference type="EMBL" id="OBMM01000005">
    <property type="protein sequence ID" value="SOC26875.1"/>
    <property type="molecule type" value="Genomic_DNA"/>
</dbReference>
<protein>
    <submittedName>
        <fullName evidence="1">Uncharacterized protein</fullName>
    </submittedName>
</protein>
<sequence length="73" mass="8026">MSDNQAGVARGLQARQIAERNRLQCLADAMKSDKPVGELCTLLRDYAAFHGENPAWAIKEALNYYLTSQAAAE</sequence>
<dbReference type="AlphaFoldDB" id="A0A285TSI9"/>
<organism evidence="1 2">
    <name type="scientific">Thalassospira xiamenensis</name>
    <dbReference type="NCBI Taxonomy" id="220697"/>
    <lineage>
        <taxon>Bacteria</taxon>
        <taxon>Pseudomonadati</taxon>
        <taxon>Pseudomonadota</taxon>
        <taxon>Alphaproteobacteria</taxon>
        <taxon>Rhodospirillales</taxon>
        <taxon>Thalassospiraceae</taxon>
        <taxon>Thalassospira</taxon>
    </lineage>
</organism>
<reference evidence="1 2" key="1">
    <citation type="submission" date="2017-08" db="EMBL/GenBank/DDBJ databases">
        <authorList>
            <person name="de Groot N.N."/>
        </authorList>
    </citation>
    <scope>NUCLEOTIDE SEQUENCE [LARGE SCALE GENOMIC DNA]</scope>
    <source>
        <strain evidence="1 2">USBA 78</strain>
    </source>
</reference>
<evidence type="ECO:0000313" key="2">
    <source>
        <dbReference type="Proteomes" id="UP000219068"/>
    </source>
</evidence>
<evidence type="ECO:0000313" key="1">
    <source>
        <dbReference type="EMBL" id="SOC26875.1"/>
    </source>
</evidence>
<dbReference type="RefSeq" id="WP_097052781.1">
    <property type="nucleotide sequence ID" value="NZ_OBMM01000005.1"/>
</dbReference>
<gene>
    <name evidence="1" type="ORF">SAMN05428964_105224</name>
</gene>
<proteinExistence type="predicted"/>
<name>A0A285TSI9_9PROT</name>
<accession>A0A285TSI9</accession>
<dbReference type="Proteomes" id="UP000219068">
    <property type="component" value="Unassembled WGS sequence"/>
</dbReference>